<dbReference type="PROSITE" id="PS50262">
    <property type="entry name" value="G_PROTEIN_RECEP_F1_2"/>
    <property type="match status" value="1"/>
</dbReference>
<name>A0ABM4BQZ9_HYDVU</name>
<evidence type="ECO:0000256" key="1">
    <source>
        <dbReference type="ARBA" id="ARBA00004141"/>
    </source>
</evidence>
<evidence type="ECO:0000256" key="2">
    <source>
        <dbReference type="ARBA" id="ARBA00010663"/>
    </source>
</evidence>
<keyword evidence="8 9" id="KW-0807">Transducer</keyword>
<dbReference type="SUPFAM" id="SSF81321">
    <property type="entry name" value="Family A G protein-coupled receptor-like"/>
    <property type="match status" value="1"/>
</dbReference>
<dbReference type="InterPro" id="IPR000611">
    <property type="entry name" value="NPY_rcpt"/>
</dbReference>
<dbReference type="InterPro" id="IPR000276">
    <property type="entry name" value="GPCR_Rhodpsn"/>
</dbReference>
<dbReference type="SMART" id="SM01381">
    <property type="entry name" value="7TM_GPCR_Srsx"/>
    <property type="match status" value="1"/>
</dbReference>
<dbReference type="PANTHER" id="PTHR45695:SF9">
    <property type="entry name" value="LEUCOKININ RECEPTOR"/>
    <property type="match status" value="1"/>
</dbReference>
<proteinExistence type="inferred from homology"/>
<feature type="transmembrane region" description="Helical" evidence="10">
    <location>
        <begin position="20"/>
        <end position="41"/>
    </location>
</feature>
<evidence type="ECO:0000256" key="9">
    <source>
        <dbReference type="RuleBase" id="RU000688"/>
    </source>
</evidence>
<keyword evidence="3 9" id="KW-0812">Transmembrane</keyword>
<comment type="subcellular location">
    <subcellularLocation>
        <location evidence="1">Membrane</location>
        <topology evidence="1">Multi-pass membrane protein</topology>
    </subcellularLocation>
</comment>
<evidence type="ECO:0000256" key="8">
    <source>
        <dbReference type="ARBA" id="ARBA00023224"/>
    </source>
</evidence>
<evidence type="ECO:0000256" key="4">
    <source>
        <dbReference type="ARBA" id="ARBA00022989"/>
    </source>
</evidence>
<feature type="transmembrane region" description="Helical" evidence="10">
    <location>
        <begin position="182"/>
        <end position="205"/>
    </location>
</feature>
<feature type="transmembrane region" description="Helical" evidence="10">
    <location>
        <begin position="328"/>
        <end position="350"/>
    </location>
</feature>
<dbReference type="Pfam" id="PF00001">
    <property type="entry name" value="7tm_1"/>
    <property type="match status" value="1"/>
</dbReference>
<feature type="domain" description="G-protein coupled receptors family 1 profile" evidence="11">
    <location>
        <begin position="33"/>
        <end position="347"/>
    </location>
</feature>
<protein>
    <submittedName>
        <fullName evidence="13">Substance-K receptor</fullName>
    </submittedName>
</protein>
<evidence type="ECO:0000256" key="6">
    <source>
        <dbReference type="ARBA" id="ARBA00023136"/>
    </source>
</evidence>
<evidence type="ECO:0000256" key="7">
    <source>
        <dbReference type="ARBA" id="ARBA00023170"/>
    </source>
</evidence>
<keyword evidence="7 9" id="KW-0675">Receptor</keyword>
<dbReference type="PANTHER" id="PTHR45695">
    <property type="entry name" value="LEUCOKININ RECEPTOR-RELATED"/>
    <property type="match status" value="1"/>
</dbReference>
<feature type="transmembrane region" description="Helical" evidence="10">
    <location>
        <begin position="287"/>
        <end position="308"/>
    </location>
</feature>
<reference evidence="13" key="1">
    <citation type="submission" date="2025-08" db="UniProtKB">
        <authorList>
            <consortium name="RefSeq"/>
        </authorList>
    </citation>
    <scope>IDENTIFICATION</scope>
</reference>
<gene>
    <name evidence="13" type="primary">LOC105843840</name>
</gene>
<dbReference type="GeneID" id="105843840"/>
<evidence type="ECO:0000313" key="13">
    <source>
        <dbReference type="RefSeq" id="XP_065651570.1"/>
    </source>
</evidence>
<keyword evidence="5 9" id="KW-0297">G-protein coupled receptor</keyword>
<feature type="transmembrane region" description="Helical" evidence="10">
    <location>
        <begin position="92"/>
        <end position="114"/>
    </location>
</feature>
<evidence type="ECO:0000313" key="12">
    <source>
        <dbReference type="Proteomes" id="UP001652625"/>
    </source>
</evidence>
<keyword evidence="12" id="KW-1185">Reference proteome</keyword>
<dbReference type="Gene3D" id="1.20.1070.10">
    <property type="entry name" value="Rhodopsin 7-helix transmembrane proteins"/>
    <property type="match status" value="1"/>
</dbReference>
<keyword evidence="6 10" id="KW-0472">Membrane</keyword>
<dbReference type="RefSeq" id="XP_065651570.1">
    <property type="nucleotide sequence ID" value="XM_065795498.1"/>
</dbReference>
<evidence type="ECO:0000256" key="10">
    <source>
        <dbReference type="SAM" id="Phobius"/>
    </source>
</evidence>
<evidence type="ECO:0000259" key="11">
    <source>
        <dbReference type="PROSITE" id="PS50262"/>
    </source>
</evidence>
<dbReference type="PRINTS" id="PR01012">
    <property type="entry name" value="NRPEPTIDEYR"/>
</dbReference>
<dbReference type="PROSITE" id="PS00237">
    <property type="entry name" value="G_PROTEIN_RECEP_F1_1"/>
    <property type="match status" value="1"/>
</dbReference>
<keyword evidence="4 10" id="KW-1133">Transmembrane helix</keyword>
<dbReference type="PRINTS" id="PR00237">
    <property type="entry name" value="GPCRRHODOPSN"/>
</dbReference>
<accession>A0ABM4BQZ9</accession>
<feature type="transmembrane region" description="Helical" evidence="10">
    <location>
        <begin position="53"/>
        <end position="72"/>
    </location>
</feature>
<sequence>MNDSCGNFTTISKEINNVLVTTYILIIFLSIIGNCAVFTVVAANRHMRTVTNLLICNSSVADLLITFLPTTYEVLDLVKYKGVWSMGSFMCSFLYLCNYCSVSASIFTLLVLAVDRYCAIMNPFKKLVTLNMLKFIIPVIWTSSLCFASPVLFTQKVIIENNKKVCAETWPNFMSAESARHYTVVLFTCLYLIPLIIILILYSIMAIKLTSSVSMDDNSSSYRSCTVESKEEIAMENIIENNNWLDSIRKEKVEVFLRNKYIYKKKMQKRNKINVLPKKSVLRKRRVIRMLVAVVMNFAICWGPVHIIQFLSYFHPFYIQCQQALRKAAYFGYVIQYANSSINPMLYFLLSVTYRKGLRHALKLLPWVRKKEKALAVRTRKITKTSLLCSDSNICEKGT</sequence>
<dbReference type="InterPro" id="IPR017452">
    <property type="entry name" value="GPCR_Rhodpsn_7TM"/>
</dbReference>
<evidence type="ECO:0000256" key="5">
    <source>
        <dbReference type="ARBA" id="ARBA00023040"/>
    </source>
</evidence>
<organism evidence="12 13">
    <name type="scientific">Hydra vulgaris</name>
    <name type="common">Hydra</name>
    <name type="synonym">Hydra attenuata</name>
    <dbReference type="NCBI Taxonomy" id="6087"/>
    <lineage>
        <taxon>Eukaryota</taxon>
        <taxon>Metazoa</taxon>
        <taxon>Cnidaria</taxon>
        <taxon>Hydrozoa</taxon>
        <taxon>Hydroidolina</taxon>
        <taxon>Anthoathecata</taxon>
        <taxon>Aplanulata</taxon>
        <taxon>Hydridae</taxon>
        <taxon>Hydra</taxon>
    </lineage>
</organism>
<evidence type="ECO:0000256" key="3">
    <source>
        <dbReference type="ARBA" id="ARBA00022692"/>
    </source>
</evidence>
<feature type="transmembrane region" description="Helical" evidence="10">
    <location>
        <begin position="135"/>
        <end position="153"/>
    </location>
</feature>
<comment type="similarity">
    <text evidence="2 9">Belongs to the G-protein coupled receptor 1 family.</text>
</comment>
<dbReference type="Proteomes" id="UP001652625">
    <property type="component" value="Chromosome 04"/>
</dbReference>